<protein>
    <submittedName>
        <fullName evidence="3">Uncharacterized protein</fullName>
    </submittedName>
</protein>
<keyword evidence="1" id="KW-0175">Coiled coil</keyword>
<feature type="coiled-coil region" evidence="1">
    <location>
        <begin position="55"/>
        <end position="98"/>
    </location>
</feature>
<dbReference type="AlphaFoldDB" id="A0A1F4RBJ7"/>
<organism evidence="3 4">
    <name type="scientific">candidate division WOR-1 bacterium RIFCSPLOWO2_02_FULL_46_20</name>
    <dbReference type="NCBI Taxonomy" id="1802567"/>
    <lineage>
        <taxon>Bacteria</taxon>
        <taxon>Bacillati</taxon>
        <taxon>Saganbacteria</taxon>
    </lineage>
</organism>
<evidence type="ECO:0000256" key="2">
    <source>
        <dbReference type="SAM" id="MobiDB-lite"/>
    </source>
</evidence>
<comment type="caution">
    <text evidence="3">The sequence shown here is derived from an EMBL/GenBank/DDBJ whole genome shotgun (WGS) entry which is preliminary data.</text>
</comment>
<sequence length="277" mass="30750">MNFFIIVFVCLILILGNFSSPTHGQTMLPPGQQMKMQKIKERIDRLPPRQRGEAIHTLSNKLQRIKQRLREVRDAERRAAIEAEFDRVTRELEFLKAAVEEFSPEQTPGPLPPPPPDRPLNHPMNEPPPRHMGHKPDSRQIGLSAGYVAGLPGALLELRLFEPFDLISTSLRVGGAYAQGADSAGTSRKHVLAVLDGIYRLNPPHTQGIKSYFGLGFNYDVYTSGQQNGTLGGQIFYGIEGGQTMGSQMFFEVGYGLIRTGFSPNQMGLTALLGYKF</sequence>
<evidence type="ECO:0000313" key="4">
    <source>
        <dbReference type="Proteomes" id="UP000176938"/>
    </source>
</evidence>
<reference evidence="3 4" key="1">
    <citation type="journal article" date="2016" name="Nat. Commun.">
        <title>Thousands of microbial genomes shed light on interconnected biogeochemical processes in an aquifer system.</title>
        <authorList>
            <person name="Anantharaman K."/>
            <person name="Brown C.T."/>
            <person name="Hug L.A."/>
            <person name="Sharon I."/>
            <person name="Castelle C.J."/>
            <person name="Probst A.J."/>
            <person name="Thomas B.C."/>
            <person name="Singh A."/>
            <person name="Wilkins M.J."/>
            <person name="Karaoz U."/>
            <person name="Brodie E.L."/>
            <person name="Williams K.H."/>
            <person name="Hubbard S.S."/>
            <person name="Banfield J.F."/>
        </authorList>
    </citation>
    <scope>NUCLEOTIDE SEQUENCE [LARGE SCALE GENOMIC DNA]</scope>
</reference>
<evidence type="ECO:0000256" key="1">
    <source>
        <dbReference type="SAM" id="Coils"/>
    </source>
</evidence>
<feature type="region of interest" description="Disordered" evidence="2">
    <location>
        <begin position="101"/>
        <end position="137"/>
    </location>
</feature>
<evidence type="ECO:0000313" key="3">
    <source>
        <dbReference type="EMBL" id="OGC05549.1"/>
    </source>
</evidence>
<feature type="compositionally biased region" description="Pro residues" evidence="2">
    <location>
        <begin position="107"/>
        <end position="118"/>
    </location>
</feature>
<dbReference type="EMBL" id="METP01000040">
    <property type="protein sequence ID" value="OGC05549.1"/>
    <property type="molecule type" value="Genomic_DNA"/>
</dbReference>
<proteinExistence type="predicted"/>
<dbReference type="Proteomes" id="UP000176938">
    <property type="component" value="Unassembled WGS sequence"/>
</dbReference>
<gene>
    <name evidence="3" type="ORF">A3H38_06180</name>
</gene>
<accession>A0A1F4RBJ7</accession>
<name>A0A1F4RBJ7_UNCSA</name>